<dbReference type="InterPro" id="IPR027266">
    <property type="entry name" value="TrmE/GcvT-like"/>
</dbReference>
<keyword evidence="7" id="KW-0460">Magnesium</keyword>
<dbReference type="RefSeq" id="WP_212609567.1">
    <property type="nucleotide sequence ID" value="NZ_CP073910.1"/>
</dbReference>
<keyword evidence="7" id="KW-0479">Metal-binding</keyword>
<dbReference type="EC" id="3.6.-.-" evidence="7"/>
<dbReference type="CDD" id="cd04164">
    <property type="entry name" value="trmE"/>
    <property type="match status" value="1"/>
</dbReference>
<comment type="cofactor">
    <cofactor evidence="7">
        <name>K(+)</name>
        <dbReference type="ChEBI" id="CHEBI:29103"/>
    </cofactor>
    <text evidence="7">Binds 1 potassium ion per subunit.</text>
</comment>
<feature type="binding site" evidence="7">
    <location>
        <position position="225"/>
    </location>
    <ligand>
        <name>K(+)</name>
        <dbReference type="ChEBI" id="CHEBI:29103"/>
    </ligand>
</feature>
<feature type="binding site" evidence="7">
    <location>
        <position position="249"/>
    </location>
    <ligand>
        <name>K(+)</name>
        <dbReference type="ChEBI" id="CHEBI:29103"/>
    </ligand>
</feature>
<dbReference type="FunFam" id="3.30.1360.120:FF:000007">
    <property type="entry name" value="tRNA modification GTPase GTPBP3, mitochondrial"/>
    <property type="match status" value="1"/>
</dbReference>
<dbReference type="NCBIfam" id="NF003661">
    <property type="entry name" value="PRK05291.1-3"/>
    <property type="match status" value="1"/>
</dbReference>
<dbReference type="CDD" id="cd14858">
    <property type="entry name" value="TrmE_N"/>
    <property type="match status" value="1"/>
</dbReference>
<comment type="similarity">
    <text evidence="1 7">Belongs to the TRAFAC class TrmE-Era-EngA-EngB-Septin-like GTPase superfamily. TrmE GTPase family.</text>
</comment>
<name>A0A975K7B5_9SPHN</name>
<dbReference type="KEGG" id="spph:KFK14_01085"/>
<dbReference type="GO" id="GO:0005737">
    <property type="term" value="C:cytoplasm"/>
    <property type="evidence" value="ECO:0007669"/>
    <property type="project" value="UniProtKB-SubCell"/>
</dbReference>
<dbReference type="InterPro" id="IPR027368">
    <property type="entry name" value="MnmE_dom2"/>
</dbReference>
<dbReference type="InterPro" id="IPR031168">
    <property type="entry name" value="G_TrmE"/>
</dbReference>
<keyword evidence="10" id="KW-1185">Reference proteome</keyword>
<dbReference type="Pfam" id="PF01926">
    <property type="entry name" value="MMR_HSR1"/>
    <property type="match status" value="1"/>
</dbReference>
<dbReference type="SUPFAM" id="SSF103025">
    <property type="entry name" value="Folate-binding domain"/>
    <property type="match status" value="1"/>
</dbReference>
<keyword evidence="5 7" id="KW-0630">Potassium</keyword>
<dbReference type="GO" id="GO:0030488">
    <property type="term" value="P:tRNA methylation"/>
    <property type="evidence" value="ECO:0007669"/>
    <property type="project" value="TreeGrafter"/>
</dbReference>
<evidence type="ECO:0000256" key="7">
    <source>
        <dbReference type="HAMAP-Rule" id="MF_00379"/>
    </source>
</evidence>
<feature type="binding site" evidence="7">
    <location>
        <position position="428"/>
    </location>
    <ligand>
        <name>(6S)-5-formyl-5,6,7,8-tetrahydrofolate</name>
        <dbReference type="ChEBI" id="CHEBI:57457"/>
    </ligand>
</feature>
<dbReference type="SUPFAM" id="SSF52540">
    <property type="entry name" value="P-loop containing nucleoside triphosphate hydrolases"/>
    <property type="match status" value="1"/>
</dbReference>
<dbReference type="Gene3D" id="3.30.1360.120">
    <property type="entry name" value="Probable tRNA modification gtpase trme, domain 1"/>
    <property type="match status" value="1"/>
</dbReference>
<feature type="binding site" evidence="7">
    <location>
        <position position="118"/>
    </location>
    <ligand>
        <name>(6S)-5-formyl-5,6,7,8-tetrahydrofolate</name>
        <dbReference type="ChEBI" id="CHEBI:57457"/>
    </ligand>
</feature>
<reference evidence="9" key="1">
    <citation type="submission" date="2021-04" db="EMBL/GenBank/DDBJ databases">
        <title>Isolation of p-tert-butylphenol degrading bacteria Sphingobium phenoxybenzoativorans Tas13 from active sludge.</title>
        <authorList>
            <person name="Li Y."/>
        </authorList>
    </citation>
    <scope>NUCLEOTIDE SEQUENCE</scope>
    <source>
        <strain evidence="9">Tas13</strain>
    </source>
</reference>
<dbReference type="InterPro" id="IPR006073">
    <property type="entry name" value="GTP-bd"/>
</dbReference>
<protein>
    <recommendedName>
        <fullName evidence="7">tRNA modification GTPase MnmE</fullName>
        <ecNumber evidence="7">3.6.-.-</ecNumber>
    </recommendedName>
</protein>
<dbReference type="InterPro" id="IPR005225">
    <property type="entry name" value="Small_GTP-bd"/>
</dbReference>
<feature type="domain" description="TrmE-type G" evidence="8">
    <location>
        <begin position="215"/>
        <end position="355"/>
    </location>
</feature>
<dbReference type="InterPro" id="IPR004520">
    <property type="entry name" value="GTPase_MnmE"/>
</dbReference>
<evidence type="ECO:0000256" key="5">
    <source>
        <dbReference type="ARBA" id="ARBA00022958"/>
    </source>
</evidence>
<evidence type="ECO:0000313" key="9">
    <source>
        <dbReference type="EMBL" id="QUT06119.1"/>
    </source>
</evidence>
<feature type="binding site" evidence="7">
    <location>
        <position position="244"/>
    </location>
    <ligand>
        <name>K(+)</name>
        <dbReference type="ChEBI" id="CHEBI:29103"/>
    </ligand>
</feature>
<feature type="binding site" evidence="7">
    <location>
        <position position="20"/>
    </location>
    <ligand>
        <name>(6S)-5-formyl-5,6,7,8-tetrahydrofolate</name>
        <dbReference type="ChEBI" id="CHEBI:57457"/>
    </ligand>
</feature>
<dbReference type="GO" id="GO:0002098">
    <property type="term" value="P:tRNA wobble uridine modification"/>
    <property type="evidence" value="ECO:0007669"/>
    <property type="project" value="TreeGrafter"/>
</dbReference>
<keyword evidence="2 7" id="KW-0819">tRNA processing</keyword>
<dbReference type="Pfam" id="PF10396">
    <property type="entry name" value="TrmE_N"/>
    <property type="match status" value="1"/>
</dbReference>
<dbReference type="HAMAP" id="MF_00379">
    <property type="entry name" value="GTPase_MnmE"/>
    <property type="match status" value="1"/>
</dbReference>
<dbReference type="GO" id="GO:0046872">
    <property type="term" value="F:metal ion binding"/>
    <property type="evidence" value="ECO:0007669"/>
    <property type="project" value="UniProtKB-KW"/>
</dbReference>
<feature type="binding site" evidence="7">
    <location>
        <position position="78"/>
    </location>
    <ligand>
        <name>(6S)-5-formyl-5,6,7,8-tetrahydrofolate</name>
        <dbReference type="ChEBI" id="CHEBI:57457"/>
    </ligand>
</feature>
<dbReference type="Gene3D" id="3.40.50.300">
    <property type="entry name" value="P-loop containing nucleotide triphosphate hydrolases"/>
    <property type="match status" value="1"/>
</dbReference>
<gene>
    <name evidence="7 9" type="primary">mnmE</name>
    <name evidence="7" type="synonym">trmE</name>
    <name evidence="9" type="ORF">KFK14_01085</name>
</gene>
<keyword evidence="3 7" id="KW-0547">Nucleotide-binding</keyword>
<dbReference type="PROSITE" id="PS51709">
    <property type="entry name" value="G_TRME"/>
    <property type="match status" value="1"/>
</dbReference>
<evidence type="ECO:0000256" key="4">
    <source>
        <dbReference type="ARBA" id="ARBA00022801"/>
    </source>
</evidence>
<feature type="binding site" evidence="7">
    <location>
        <position position="229"/>
    </location>
    <ligand>
        <name>Mg(2+)</name>
        <dbReference type="ChEBI" id="CHEBI:18420"/>
    </ligand>
</feature>
<feature type="binding site" evidence="7">
    <location>
        <begin position="225"/>
        <end position="230"/>
    </location>
    <ligand>
        <name>GTP</name>
        <dbReference type="ChEBI" id="CHEBI:37565"/>
    </ligand>
</feature>
<keyword evidence="4 7" id="KW-0378">Hydrolase</keyword>
<dbReference type="Pfam" id="PF12631">
    <property type="entry name" value="MnmE_helical"/>
    <property type="match status" value="1"/>
</dbReference>
<comment type="subunit">
    <text evidence="7">Homodimer. Heterotetramer of two MnmE and two MnmG subunits.</text>
</comment>
<evidence type="ECO:0000256" key="1">
    <source>
        <dbReference type="ARBA" id="ARBA00011043"/>
    </source>
</evidence>
<comment type="subcellular location">
    <subcellularLocation>
        <location evidence="7">Cytoplasm</location>
    </subcellularLocation>
</comment>
<keyword evidence="7" id="KW-0963">Cytoplasm</keyword>
<feature type="binding site" evidence="7">
    <location>
        <begin position="269"/>
        <end position="272"/>
    </location>
    <ligand>
        <name>GTP</name>
        <dbReference type="ChEBI" id="CHEBI:37565"/>
    </ligand>
</feature>
<dbReference type="InterPro" id="IPR027417">
    <property type="entry name" value="P-loop_NTPase"/>
</dbReference>
<dbReference type="InterPro" id="IPR025867">
    <property type="entry name" value="MnmE_helical"/>
</dbReference>
<proteinExistence type="inferred from homology"/>
<comment type="function">
    <text evidence="7">Exhibits a very high intrinsic GTPase hydrolysis rate. Involved in the addition of a carboxymethylaminomethyl (cmnm) group at the wobble position (U34) of certain tRNAs, forming tRNA-cmnm(5)s(2)U34.</text>
</comment>
<feature type="binding site" evidence="7">
    <location>
        <position position="250"/>
    </location>
    <ligand>
        <name>Mg(2+)</name>
        <dbReference type="ChEBI" id="CHEBI:18420"/>
    </ligand>
</feature>
<dbReference type="EMBL" id="CP073910">
    <property type="protein sequence ID" value="QUT06119.1"/>
    <property type="molecule type" value="Genomic_DNA"/>
</dbReference>
<evidence type="ECO:0000256" key="3">
    <source>
        <dbReference type="ARBA" id="ARBA00022741"/>
    </source>
</evidence>
<evidence type="ECO:0000256" key="2">
    <source>
        <dbReference type="ARBA" id="ARBA00022694"/>
    </source>
</evidence>
<organism evidence="9 10">
    <name type="scientific">Sphingobium phenoxybenzoativorans</name>
    <dbReference type="NCBI Taxonomy" id="1592790"/>
    <lineage>
        <taxon>Bacteria</taxon>
        <taxon>Pseudomonadati</taxon>
        <taxon>Pseudomonadota</taxon>
        <taxon>Alphaproteobacteria</taxon>
        <taxon>Sphingomonadales</taxon>
        <taxon>Sphingomonadaceae</taxon>
        <taxon>Sphingobium</taxon>
    </lineage>
</organism>
<dbReference type="GO" id="GO:0003924">
    <property type="term" value="F:GTPase activity"/>
    <property type="evidence" value="ECO:0007669"/>
    <property type="project" value="UniProtKB-UniRule"/>
</dbReference>
<keyword evidence="6 7" id="KW-0342">GTP-binding</keyword>
<sequence>MDTIFALSSGQPPAAIGIIRISGPCAGEALRAICGRMPNPRLASVSLFSDPQSGEALDRGLALWFPGPATATGEDLAELHCHGGRAVTAALLEALARIGGLRGAMPGEFTRRAFENGRIDLSEAEGLSDLLFAETESQRRAAMMMAEGHFSRKVTDWQERLLALSASVEAALDFSDEDDVPDAGIEARIRSSIAGLADTLQRELARPDAERLRDGVRVVLAGPPNAGKSTLLNALVGRDAAIVSDIAGTTRDRIEAPAAIGGIPFLFTDTAGLRADKQDAIEAIGMARAEQAIAAADILLWMGDPADAPRDDAVKISAKKDVAGLQAAAGADLDLSAISGDGMAELIGLLLQRARGLVPGEGDYALHARQRREVEVALTALSGALETDDLLIVAEHLRLARGAMDALTGRAGTEDMLDALFGKFCIGK</sequence>
<dbReference type="PANTHER" id="PTHR42714">
    <property type="entry name" value="TRNA MODIFICATION GTPASE GTPBP3"/>
    <property type="match status" value="1"/>
</dbReference>
<dbReference type="InterPro" id="IPR018948">
    <property type="entry name" value="GTP-bd_TrmE_N"/>
</dbReference>
<dbReference type="PANTHER" id="PTHR42714:SF2">
    <property type="entry name" value="TRNA MODIFICATION GTPASE GTPBP3, MITOCHONDRIAL"/>
    <property type="match status" value="1"/>
</dbReference>
<accession>A0A975K7B5</accession>
<feature type="binding site" evidence="7">
    <location>
        <begin position="244"/>
        <end position="250"/>
    </location>
    <ligand>
        <name>GTP</name>
        <dbReference type="ChEBI" id="CHEBI:37565"/>
    </ligand>
</feature>
<evidence type="ECO:0000259" key="8">
    <source>
        <dbReference type="PROSITE" id="PS51709"/>
    </source>
</evidence>
<dbReference type="NCBIfam" id="TIGR00231">
    <property type="entry name" value="small_GTP"/>
    <property type="match status" value="1"/>
</dbReference>
<evidence type="ECO:0000256" key="6">
    <source>
        <dbReference type="ARBA" id="ARBA00023134"/>
    </source>
</evidence>
<dbReference type="SUPFAM" id="SSF116878">
    <property type="entry name" value="TrmE connector domain"/>
    <property type="match status" value="1"/>
</dbReference>
<evidence type="ECO:0000313" key="10">
    <source>
        <dbReference type="Proteomes" id="UP000681425"/>
    </source>
</evidence>
<comment type="caution">
    <text evidence="7">Lacks conserved residue(s) required for the propagation of feature annotation.</text>
</comment>
<dbReference type="Gene3D" id="1.20.120.430">
    <property type="entry name" value="tRNA modification GTPase MnmE domain 2"/>
    <property type="match status" value="1"/>
</dbReference>
<dbReference type="Proteomes" id="UP000681425">
    <property type="component" value="Chromosome"/>
</dbReference>
<dbReference type="GO" id="GO:0005525">
    <property type="term" value="F:GTP binding"/>
    <property type="evidence" value="ECO:0007669"/>
    <property type="project" value="UniProtKB-UniRule"/>
</dbReference>
<feature type="binding site" evidence="7">
    <location>
        <position position="246"/>
    </location>
    <ligand>
        <name>K(+)</name>
        <dbReference type="ChEBI" id="CHEBI:29103"/>
    </ligand>
</feature>
<dbReference type="AlphaFoldDB" id="A0A975K7B5"/>